<feature type="chain" id="PRO_5036792755" evidence="1">
    <location>
        <begin position="23"/>
        <end position="327"/>
    </location>
</feature>
<proteinExistence type="predicted"/>
<evidence type="ECO:0000313" key="2">
    <source>
        <dbReference type="EMBL" id="MBM6661032.1"/>
    </source>
</evidence>
<keyword evidence="3" id="KW-1185">Reference proteome</keyword>
<protein>
    <submittedName>
        <fullName evidence="2">Uncharacterized protein</fullName>
    </submittedName>
</protein>
<reference evidence="2 3" key="1">
    <citation type="journal article" date="2021" name="Sci. Rep.">
        <title>The distribution of antibiotic resistance genes in chicken gut microbiota commensals.</title>
        <authorList>
            <person name="Juricova H."/>
            <person name="Matiasovicova J."/>
            <person name="Kubasova T."/>
            <person name="Cejkova D."/>
            <person name="Rychlik I."/>
        </authorList>
    </citation>
    <scope>NUCLEOTIDE SEQUENCE [LARGE SCALE GENOMIC DNA]</scope>
    <source>
        <strain evidence="2 3">An819</strain>
    </source>
</reference>
<gene>
    <name evidence="2" type="ORF">H6B30_04545</name>
</gene>
<accession>A0A939B4G1</accession>
<evidence type="ECO:0000256" key="1">
    <source>
        <dbReference type="SAM" id="SignalP"/>
    </source>
</evidence>
<feature type="signal peptide" evidence="1">
    <location>
        <begin position="1"/>
        <end position="22"/>
    </location>
</feature>
<evidence type="ECO:0000313" key="3">
    <source>
        <dbReference type="Proteomes" id="UP000764045"/>
    </source>
</evidence>
<organism evidence="2 3">
    <name type="scientific">Marseilla massiliensis</name>
    <dbReference type="NCBI Taxonomy" id="1841864"/>
    <lineage>
        <taxon>Bacteria</taxon>
        <taxon>Pseudomonadati</taxon>
        <taxon>Bacteroidota</taxon>
        <taxon>Bacteroidia</taxon>
        <taxon>Bacteroidales</taxon>
        <taxon>Prevotellaceae</taxon>
        <taxon>Marseilla</taxon>
    </lineage>
</organism>
<name>A0A939B4G1_9BACT</name>
<keyword evidence="1" id="KW-0732">Signal</keyword>
<dbReference type="EMBL" id="JACJJL010000005">
    <property type="protein sequence ID" value="MBM6661032.1"/>
    <property type="molecule type" value="Genomic_DNA"/>
</dbReference>
<dbReference type="RefSeq" id="WP_205108359.1">
    <property type="nucleotide sequence ID" value="NZ_CAWUJD010000001.1"/>
</dbReference>
<sequence length="327" mass="35614">MANRTLKMRIAALALLFIAAQAARLSVAEAQDFAVKQFRQLPNDVSAFIDPVRDLNDEPCALIKVAAPEEFAFSSPLGIVVRRDEVGEIWLYMPRGSKMLTIKHPRWGVLRDYRFPQPLESHVTYELTLDLPRQDDTLRTDTIILTQTIVDTVTIGRRKPRLPLAASALLTASFHDNGPSWGIMAVAMRRHGAFVHAQTDFRHTGPTNAECNEEGLIGNSGVMPYYTGATRHSSYAVTAGPIHRLWPGINLFYGAGYGRTATAWQLAESEGGGYALNSGLTHSGVAAEAGVMVSLGRICLSASAITIAGKAWQGSVGIGIRLYKSHK</sequence>
<dbReference type="Proteomes" id="UP000764045">
    <property type="component" value="Unassembled WGS sequence"/>
</dbReference>
<dbReference type="AlphaFoldDB" id="A0A939B4G1"/>
<comment type="caution">
    <text evidence="2">The sequence shown here is derived from an EMBL/GenBank/DDBJ whole genome shotgun (WGS) entry which is preliminary data.</text>
</comment>